<feature type="transmembrane region" description="Helical" evidence="8">
    <location>
        <begin position="188"/>
        <end position="205"/>
    </location>
</feature>
<proteinExistence type="predicted"/>
<evidence type="ECO:0000256" key="3">
    <source>
        <dbReference type="ARBA" id="ARBA00022692"/>
    </source>
</evidence>
<evidence type="ECO:0000256" key="6">
    <source>
        <dbReference type="ARBA" id="ARBA00023136"/>
    </source>
</evidence>
<keyword evidence="11" id="KW-1185">Reference proteome</keyword>
<name>A0AAW1RS80_9CHLO</name>
<evidence type="ECO:0000256" key="7">
    <source>
        <dbReference type="SAM" id="MobiDB-lite"/>
    </source>
</evidence>
<protein>
    <recommendedName>
        <fullName evidence="9">Cytochrome b561 domain-containing protein</fullName>
    </recommendedName>
</protein>
<organism evidence="10 11">
    <name type="scientific">Apatococcus lobatus</name>
    <dbReference type="NCBI Taxonomy" id="904363"/>
    <lineage>
        <taxon>Eukaryota</taxon>
        <taxon>Viridiplantae</taxon>
        <taxon>Chlorophyta</taxon>
        <taxon>core chlorophytes</taxon>
        <taxon>Trebouxiophyceae</taxon>
        <taxon>Chlorellales</taxon>
        <taxon>Chlorellaceae</taxon>
        <taxon>Apatococcus</taxon>
    </lineage>
</organism>
<dbReference type="PROSITE" id="PS50939">
    <property type="entry name" value="CYTOCHROME_B561"/>
    <property type="match status" value="1"/>
</dbReference>
<keyword evidence="6 8" id="KW-0472">Membrane</keyword>
<dbReference type="PANTHER" id="PTHR23130:SF171">
    <property type="entry name" value="OS01G0895300 PROTEIN"/>
    <property type="match status" value="1"/>
</dbReference>
<dbReference type="AlphaFoldDB" id="A0AAW1RS80"/>
<dbReference type="CDD" id="cd08760">
    <property type="entry name" value="Cyt_b561_FRRS1_like"/>
    <property type="match status" value="1"/>
</dbReference>
<evidence type="ECO:0000313" key="10">
    <source>
        <dbReference type="EMBL" id="KAK9836433.1"/>
    </source>
</evidence>
<feature type="domain" description="Cytochrome b561" evidence="9">
    <location>
        <begin position="15"/>
        <end position="216"/>
    </location>
</feature>
<dbReference type="Gene3D" id="1.20.120.1770">
    <property type="match status" value="1"/>
</dbReference>
<evidence type="ECO:0000256" key="4">
    <source>
        <dbReference type="ARBA" id="ARBA00022982"/>
    </source>
</evidence>
<keyword evidence="5 8" id="KW-1133">Transmembrane helix</keyword>
<dbReference type="Proteomes" id="UP001438707">
    <property type="component" value="Unassembled WGS sequence"/>
</dbReference>
<dbReference type="SMART" id="SM00665">
    <property type="entry name" value="B561"/>
    <property type="match status" value="1"/>
</dbReference>
<feature type="transmembrane region" description="Helical" evidence="8">
    <location>
        <begin position="125"/>
        <end position="144"/>
    </location>
</feature>
<dbReference type="GO" id="GO:0016020">
    <property type="term" value="C:membrane"/>
    <property type="evidence" value="ECO:0007669"/>
    <property type="project" value="UniProtKB-SubCell"/>
</dbReference>
<keyword evidence="2" id="KW-0813">Transport</keyword>
<comment type="caution">
    <text evidence="10">The sequence shown here is derived from an EMBL/GenBank/DDBJ whole genome shotgun (WGS) entry which is preliminary data.</text>
</comment>
<feature type="transmembrane region" description="Helical" evidence="8">
    <location>
        <begin position="93"/>
        <end position="113"/>
    </location>
</feature>
<gene>
    <name evidence="10" type="ORF">WJX74_000475</name>
</gene>
<feature type="region of interest" description="Disordered" evidence="7">
    <location>
        <begin position="262"/>
        <end position="283"/>
    </location>
</feature>
<keyword evidence="4" id="KW-0249">Electron transport</keyword>
<evidence type="ECO:0000256" key="5">
    <source>
        <dbReference type="ARBA" id="ARBA00022989"/>
    </source>
</evidence>
<reference evidence="10 11" key="1">
    <citation type="journal article" date="2024" name="Nat. Commun.">
        <title>Phylogenomics reveals the evolutionary origins of lichenization in chlorophyte algae.</title>
        <authorList>
            <person name="Puginier C."/>
            <person name="Libourel C."/>
            <person name="Otte J."/>
            <person name="Skaloud P."/>
            <person name="Haon M."/>
            <person name="Grisel S."/>
            <person name="Petersen M."/>
            <person name="Berrin J.G."/>
            <person name="Delaux P.M."/>
            <person name="Dal Grande F."/>
            <person name="Keller J."/>
        </authorList>
    </citation>
    <scope>NUCLEOTIDE SEQUENCE [LARGE SCALE GENOMIC DNA]</scope>
    <source>
        <strain evidence="10 11">SAG 2145</strain>
    </source>
</reference>
<dbReference type="EMBL" id="JALJOS010000007">
    <property type="protein sequence ID" value="KAK9836433.1"/>
    <property type="molecule type" value="Genomic_DNA"/>
</dbReference>
<sequence length="383" mass="42137">MLLNNNSSPVKYLPAETLDSQKTLIMSFQGLISLGHSRSLQDDQSPEYYAQHAYLVRYHGWIMASAFGLLLPLSIVVARCFKERRGIWLHTHWILNVIAFLLVIAGVVLGHYLDVDTTLLQNHKRIGIAAVVIFGIQVVVAAGLRPKAFSHRRRYWNVAHWNLGRIVLVLGIVNLYIGMHAYGVSAGYYIALSVVLAFFLVVAVIKDSIDIISMPPVALVPEGLLMRKKQPFVKKSFRAAAAAVAAHTAFVSRGITTEKIRWPAGASDNESPPLQRTSRERRSGPVELSAAAGFGVTCQRSEVKTLHNLDEREQHQLPTCSRQKGTASFCVSVHLDPLSTTILVLAEQPEPLSAIEQPFVHLVNLTAAVLETAALLNGVRGSF</sequence>
<evidence type="ECO:0000259" key="9">
    <source>
        <dbReference type="PROSITE" id="PS50939"/>
    </source>
</evidence>
<comment type="subcellular location">
    <subcellularLocation>
        <location evidence="1">Membrane</location>
    </subcellularLocation>
</comment>
<dbReference type="PANTHER" id="PTHR23130">
    <property type="entry name" value="CYTOCHROME B561 AND DOMON DOMAIN-CONTAINING PROTEIN"/>
    <property type="match status" value="1"/>
</dbReference>
<evidence type="ECO:0000256" key="8">
    <source>
        <dbReference type="SAM" id="Phobius"/>
    </source>
</evidence>
<keyword evidence="3 8" id="KW-0812">Transmembrane</keyword>
<evidence type="ECO:0000313" key="11">
    <source>
        <dbReference type="Proteomes" id="UP001438707"/>
    </source>
</evidence>
<dbReference type="Pfam" id="PF03188">
    <property type="entry name" value="Cytochrom_B561"/>
    <property type="match status" value="1"/>
</dbReference>
<feature type="transmembrane region" description="Helical" evidence="8">
    <location>
        <begin position="165"/>
        <end position="182"/>
    </location>
</feature>
<dbReference type="InterPro" id="IPR006593">
    <property type="entry name" value="Cyt_b561/ferric_Rdtase_TM"/>
</dbReference>
<accession>A0AAW1RS80</accession>
<feature type="transmembrane region" description="Helical" evidence="8">
    <location>
        <begin position="58"/>
        <end position="81"/>
    </location>
</feature>
<evidence type="ECO:0000256" key="2">
    <source>
        <dbReference type="ARBA" id="ARBA00022448"/>
    </source>
</evidence>
<evidence type="ECO:0000256" key="1">
    <source>
        <dbReference type="ARBA" id="ARBA00004370"/>
    </source>
</evidence>